<evidence type="ECO:0000256" key="2">
    <source>
        <dbReference type="ARBA" id="ARBA00022475"/>
    </source>
</evidence>
<dbReference type="Pfam" id="PF13440">
    <property type="entry name" value="Polysacc_synt_3"/>
    <property type="match status" value="1"/>
</dbReference>
<feature type="transmembrane region" description="Helical" evidence="6">
    <location>
        <begin position="35"/>
        <end position="57"/>
    </location>
</feature>
<feature type="transmembrane region" description="Helical" evidence="6">
    <location>
        <begin position="324"/>
        <end position="344"/>
    </location>
</feature>
<dbReference type="STRING" id="522306.CAP2UW1_0103"/>
<evidence type="ECO:0000256" key="1">
    <source>
        <dbReference type="ARBA" id="ARBA00004651"/>
    </source>
</evidence>
<feature type="transmembrane region" description="Helical" evidence="6">
    <location>
        <begin position="109"/>
        <end position="131"/>
    </location>
</feature>
<evidence type="ECO:0000313" key="7">
    <source>
        <dbReference type="EMBL" id="ACV33465.1"/>
    </source>
</evidence>
<evidence type="ECO:0000256" key="3">
    <source>
        <dbReference type="ARBA" id="ARBA00022692"/>
    </source>
</evidence>
<sequence precursor="true">MRSVLVLVGGTAFAHAITGLALPILTRLYTPADFSILAVFASLLSIVAVAACLRFDIAIPMPGRDSEAFNLLALAIGCAVVVSVGAGALVLLAPSWLPEITGRLDLQPYLWLLPFGILLASAYSALQNWFVREKEFSLIARSRVAQSAASAGMQIGMAGFGAGPVGLMFGYLLNTGSACVILAFRLVRHERFRQNIEGLTCSSLKQAWLNFSRFPKYSTLEALANSAAIQLPVIMIAALAAGPEAGYLLLAMSVIQAPMALFGTAIGQVYLSHAPEAHREGGLGSFTTDVFGRLVRAGVGPLLAVGIIAPVIFGALFGEGWERAGWLVTWMTPCFIMQFLATPISMALHVTGKQRAALLLQVFGVVLRVCAVWAAAQFPNGSISEAYAISGLLFYLFYIWTILYCVKCHCGEILQKALGGIWVSLAWVGVAIVFVLVWTTIMPMQPDR</sequence>
<gene>
    <name evidence="7" type="ordered locus">CAP2UW1_0103</name>
</gene>
<feature type="transmembrane region" description="Helical" evidence="6">
    <location>
        <begin position="294"/>
        <end position="318"/>
    </location>
</feature>
<proteinExistence type="predicted"/>
<feature type="transmembrane region" description="Helical" evidence="6">
    <location>
        <begin position="356"/>
        <end position="375"/>
    </location>
</feature>
<keyword evidence="3 6" id="KW-0812">Transmembrane</keyword>
<dbReference type="KEGG" id="app:CAP2UW1_0103"/>
<dbReference type="GO" id="GO:0005886">
    <property type="term" value="C:plasma membrane"/>
    <property type="evidence" value="ECO:0007669"/>
    <property type="project" value="UniProtKB-SubCell"/>
</dbReference>
<keyword evidence="5 6" id="KW-0472">Membrane</keyword>
<protein>
    <submittedName>
        <fullName evidence="7">Polysaccharide biosynthesis protein</fullName>
    </submittedName>
</protein>
<dbReference type="OrthoDB" id="3831435at2"/>
<dbReference type="AlphaFoldDB" id="C7RIX9"/>
<dbReference type="InterPro" id="IPR050833">
    <property type="entry name" value="Poly_Biosynth_Transport"/>
</dbReference>
<feature type="transmembrane region" description="Helical" evidence="6">
    <location>
        <begin position="222"/>
        <end position="241"/>
    </location>
</feature>
<keyword evidence="2" id="KW-1003">Cell membrane</keyword>
<feature type="transmembrane region" description="Helical" evidence="6">
    <location>
        <begin position="418"/>
        <end position="441"/>
    </location>
</feature>
<dbReference type="eggNOG" id="COG2244">
    <property type="taxonomic scope" value="Bacteria"/>
</dbReference>
<keyword evidence="4 6" id="KW-1133">Transmembrane helix</keyword>
<evidence type="ECO:0000256" key="4">
    <source>
        <dbReference type="ARBA" id="ARBA00022989"/>
    </source>
</evidence>
<reference evidence="7" key="1">
    <citation type="submission" date="2009-08" db="EMBL/GenBank/DDBJ databases">
        <authorList>
            <consortium name="US DOE Joint Genome Institute"/>
            <person name="Lucas S."/>
            <person name="Copeland A."/>
            <person name="Lapidus A."/>
            <person name="Glavina del Rio T."/>
            <person name="Dalin E."/>
            <person name="Tice H."/>
            <person name="Bruce D."/>
            <person name="Barry K."/>
            <person name="Pitluck S."/>
            <person name="Lowry S."/>
            <person name="Larimer F."/>
            <person name="Land M."/>
            <person name="Hauser L."/>
            <person name="Kyrpides N."/>
            <person name="Ivanova N."/>
            <person name="McMahon K.D."/>
            <person name="Hugenholtz P."/>
        </authorList>
    </citation>
    <scope>NUCLEOTIDE SEQUENCE</scope>
    <source>
        <strain evidence="7">UW-1</strain>
    </source>
</reference>
<dbReference type="PANTHER" id="PTHR30250:SF28">
    <property type="entry name" value="POLYSACCHARIDE BIOSYNTHESIS PROTEIN"/>
    <property type="match status" value="1"/>
</dbReference>
<feature type="transmembrane region" description="Helical" evidence="6">
    <location>
        <begin position="387"/>
        <end position="406"/>
    </location>
</feature>
<evidence type="ECO:0000256" key="5">
    <source>
        <dbReference type="ARBA" id="ARBA00023136"/>
    </source>
</evidence>
<name>C7RIX9_ACCRE</name>
<feature type="transmembrane region" description="Helical" evidence="6">
    <location>
        <begin position="143"/>
        <end position="162"/>
    </location>
</feature>
<dbReference type="PANTHER" id="PTHR30250">
    <property type="entry name" value="PST FAMILY PREDICTED COLANIC ACID TRANSPORTER"/>
    <property type="match status" value="1"/>
</dbReference>
<dbReference type="HOGENOM" id="CLU_037830_0_0_4"/>
<comment type="subcellular location">
    <subcellularLocation>
        <location evidence="1">Cell membrane</location>
        <topology evidence="1">Multi-pass membrane protein</topology>
    </subcellularLocation>
</comment>
<evidence type="ECO:0000256" key="6">
    <source>
        <dbReference type="SAM" id="Phobius"/>
    </source>
</evidence>
<feature type="transmembrane region" description="Helical" evidence="6">
    <location>
        <begin position="69"/>
        <end position="97"/>
    </location>
</feature>
<organism evidence="7">
    <name type="scientific">Accumulibacter regalis</name>
    <dbReference type="NCBI Taxonomy" id="522306"/>
    <lineage>
        <taxon>Bacteria</taxon>
        <taxon>Pseudomonadati</taxon>
        <taxon>Pseudomonadota</taxon>
        <taxon>Betaproteobacteria</taxon>
        <taxon>Candidatus Accumulibacter</taxon>
    </lineage>
</organism>
<reference evidence="7" key="2">
    <citation type="submission" date="2009-09" db="EMBL/GenBank/DDBJ databases">
        <title>Complete sequence of chromosome of Candidatus Accumulibacter phosphatis clade IIA str. UW-1.</title>
        <authorList>
            <consortium name="US DOE Joint Genome Institute"/>
            <person name="Martin H.G."/>
            <person name="Ivanova N."/>
            <person name="Kunin V."/>
            <person name="Warnecke F."/>
            <person name="Barry K."/>
            <person name="He S."/>
            <person name="Salamov A."/>
            <person name="Szeto E."/>
            <person name="Dalin E."/>
            <person name="Pangilinan J.L."/>
            <person name="Lapidus A."/>
            <person name="Lowry S."/>
            <person name="Kyrpides N.C."/>
            <person name="McMahon K.D."/>
            <person name="Hugenholtz P."/>
        </authorList>
    </citation>
    <scope>NUCLEOTIDE SEQUENCE [LARGE SCALE GENOMIC DNA]</scope>
    <source>
        <strain evidence="7">UW-1</strain>
    </source>
</reference>
<dbReference type="EMBL" id="CP001715">
    <property type="protein sequence ID" value="ACV33465.1"/>
    <property type="molecule type" value="Genomic_DNA"/>
</dbReference>
<accession>C7RIX9</accession>